<accession>A0A194AH19</accession>
<evidence type="ECO:0000313" key="1">
    <source>
        <dbReference type="EMBL" id="GAU09377.1"/>
    </source>
</evidence>
<protein>
    <submittedName>
        <fullName evidence="1">Aminotransferase</fullName>
    </submittedName>
</protein>
<comment type="caution">
    <text evidence="1">The sequence shown here is derived from an EMBL/GenBank/DDBJ whole genome shotgun (WGS) entry which is preliminary data.</text>
</comment>
<reference evidence="2" key="1">
    <citation type="submission" date="2016-06" db="EMBL/GenBank/DDBJ databases">
        <title>Draft genome sequence of Desulfoplanes formicivorans strain Pf12B.</title>
        <authorList>
            <person name="Watanabe M."/>
            <person name="Kojima H."/>
            <person name="Fukui M."/>
        </authorList>
    </citation>
    <scope>NUCLEOTIDE SEQUENCE [LARGE SCALE GENOMIC DNA]</scope>
    <source>
        <strain evidence="2">Pf12B</strain>
    </source>
</reference>
<keyword evidence="2" id="KW-1185">Reference proteome</keyword>
<evidence type="ECO:0000313" key="2">
    <source>
        <dbReference type="Proteomes" id="UP000095200"/>
    </source>
</evidence>
<dbReference type="RefSeq" id="WP_218069984.1">
    <property type="nucleotide sequence ID" value="NZ_BDFE01000017.1"/>
</dbReference>
<keyword evidence="1" id="KW-0032">Aminotransferase</keyword>
<dbReference type="STRING" id="1592317.DPF_2103"/>
<dbReference type="InterPro" id="IPR000653">
    <property type="entry name" value="DegT/StrS_aminotransferase"/>
</dbReference>
<dbReference type="Proteomes" id="UP000095200">
    <property type="component" value="Unassembled WGS sequence"/>
</dbReference>
<organism evidence="1 2">
    <name type="scientific">Desulfoplanes formicivorans</name>
    <dbReference type="NCBI Taxonomy" id="1592317"/>
    <lineage>
        <taxon>Bacteria</taxon>
        <taxon>Pseudomonadati</taxon>
        <taxon>Thermodesulfobacteriota</taxon>
        <taxon>Desulfovibrionia</taxon>
        <taxon>Desulfovibrionales</taxon>
        <taxon>Desulfoplanaceae</taxon>
        <taxon>Desulfoplanes</taxon>
    </lineage>
</organism>
<dbReference type="SUPFAM" id="SSF53383">
    <property type="entry name" value="PLP-dependent transferases"/>
    <property type="match status" value="1"/>
</dbReference>
<gene>
    <name evidence="1" type="ORF">DPF_2103</name>
</gene>
<proteinExistence type="predicted"/>
<dbReference type="AlphaFoldDB" id="A0A194AH19"/>
<name>A0A194AH19_9BACT</name>
<dbReference type="EMBL" id="BDFE01000017">
    <property type="protein sequence ID" value="GAU09377.1"/>
    <property type="molecule type" value="Genomic_DNA"/>
</dbReference>
<dbReference type="GO" id="GO:0008483">
    <property type="term" value="F:transaminase activity"/>
    <property type="evidence" value="ECO:0007669"/>
    <property type="project" value="UniProtKB-KW"/>
</dbReference>
<sequence length="78" mass="8775">MNVPFLNLKTINAAHRDELIQAATRVIDSGWYIRSQEVQAFEQEFAAYCGTRYCIGVGNGLSALTLTLRTWKELGKPQ</sequence>
<dbReference type="InterPro" id="IPR015421">
    <property type="entry name" value="PyrdxlP-dep_Trfase_major"/>
</dbReference>
<dbReference type="Pfam" id="PF01041">
    <property type="entry name" value="DegT_DnrJ_EryC1"/>
    <property type="match status" value="1"/>
</dbReference>
<keyword evidence="1" id="KW-0808">Transferase</keyword>
<dbReference type="InterPro" id="IPR015424">
    <property type="entry name" value="PyrdxlP-dep_Trfase"/>
</dbReference>
<dbReference type="Gene3D" id="3.40.640.10">
    <property type="entry name" value="Type I PLP-dependent aspartate aminotransferase-like (Major domain)"/>
    <property type="match status" value="1"/>
</dbReference>